<gene>
    <name evidence="3" type="ORF">SFC79_00860</name>
</gene>
<dbReference type="InterPro" id="IPR006680">
    <property type="entry name" value="Amidohydro-rel"/>
</dbReference>
<evidence type="ECO:0000256" key="1">
    <source>
        <dbReference type="ARBA" id="ARBA00023239"/>
    </source>
</evidence>
<keyword evidence="4" id="KW-1185">Reference proteome</keyword>
<keyword evidence="1" id="KW-0456">Lyase</keyword>
<dbReference type="InterPro" id="IPR032465">
    <property type="entry name" value="ACMSD"/>
</dbReference>
<comment type="caution">
    <text evidence="3">The sequence shown here is derived from an EMBL/GenBank/DDBJ whole genome shotgun (WGS) entry which is preliminary data.</text>
</comment>
<evidence type="ECO:0000313" key="3">
    <source>
        <dbReference type="EMBL" id="MDZ5660297.1"/>
    </source>
</evidence>
<protein>
    <submittedName>
        <fullName evidence="3">Amidohydrolase family protein</fullName>
    </submittedName>
</protein>
<feature type="domain" description="Amidohydrolase-related" evidence="2">
    <location>
        <begin position="18"/>
        <end position="291"/>
    </location>
</feature>
<dbReference type="Gene3D" id="3.20.20.140">
    <property type="entry name" value="Metal-dependent hydrolases"/>
    <property type="match status" value="1"/>
</dbReference>
<name>A0ABU5K5Q2_9ACTN</name>
<dbReference type="PANTHER" id="PTHR21240:SF28">
    <property type="entry name" value="ISO-OROTATE DECARBOXYLASE (EUROFUNG)"/>
    <property type="match status" value="1"/>
</dbReference>
<dbReference type="EMBL" id="JAXQPW010000001">
    <property type="protein sequence ID" value="MDZ5660297.1"/>
    <property type="molecule type" value="Genomic_DNA"/>
</dbReference>
<dbReference type="InterPro" id="IPR032466">
    <property type="entry name" value="Metal_Hydrolase"/>
</dbReference>
<sequence>MTDPRAFAEALGLPGLMDLHTHFLPPRVMAKVRAQFDAAGPLIGRPWPLHYRDDDEVLVETLRSFGVRRFTALPYAHKPGMAEFLNDWAAAFAARVPEAAVCGTFFPEPGVASYVAARSAPSPDRVEVWKVHVQVGAFTVTDPLLDEAWSVVAASGTPVVLHAGSGPVPTEHTGPAPVAELLVRHPRLRLVIAHAGAPEYAEFLALAETHERVALDTTMAFTPFFDEMGGAYPSALLPRLRDLGLAGKVHLGSDFPHIPYAYGEQLAALDALGLGEDWLRAVCWTSTAEMLDKG</sequence>
<reference evidence="3 4" key="1">
    <citation type="submission" date="2023-11" db="EMBL/GenBank/DDBJ databases">
        <title>Novel species in genus Nocardioides.</title>
        <authorList>
            <person name="Zhou H."/>
        </authorList>
    </citation>
    <scope>NUCLEOTIDE SEQUENCE [LARGE SCALE GENOMIC DNA]</scope>
    <source>
        <strain evidence="3 4">S-58</strain>
    </source>
</reference>
<dbReference type="Pfam" id="PF04909">
    <property type="entry name" value="Amidohydro_2"/>
    <property type="match status" value="1"/>
</dbReference>
<organism evidence="3 4">
    <name type="scientific">Nocardioides renjunii</name>
    <dbReference type="NCBI Taxonomy" id="3095075"/>
    <lineage>
        <taxon>Bacteria</taxon>
        <taxon>Bacillati</taxon>
        <taxon>Actinomycetota</taxon>
        <taxon>Actinomycetes</taxon>
        <taxon>Propionibacteriales</taxon>
        <taxon>Nocardioidaceae</taxon>
        <taxon>Nocardioides</taxon>
    </lineage>
</organism>
<dbReference type="Proteomes" id="UP001291999">
    <property type="component" value="Unassembled WGS sequence"/>
</dbReference>
<evidence type="ECO:0000313" key="4">
    <source>
        <dbReference type="Proteomes" id="UP001291999"/>
    </source>
</evidence>
<accession>A0ABU5K5Q2</accession>
<dbReference type="PANTHER" id="PTHR21240">
    <property type="entry name" value="2-AMINO-3-CARBOXYLMUCONATE-6-SEMIALDEHYDE DECARBOXYLASE"/>
    <property type="match status" value="1"/>
</dbReference>
<dbReference type="CDD" id="cd01292">
    <property type="entry name" value="metallo-dependent_hydrolases"/>
    <property type="match status" value="1"/>
</dbReference>
<dbReference type="RefSeq" id="WP_322422871.1">
    <property type="nucleotide sequence ID" value="NZ_JAXQPW010000001.1"/>
</dbReference>
<dbReference type="SUPFAM" id="SSF51556">
    <property type="entry name" value="Metallo-dependent hydrolases"/>
    <property type="match status" value="1"/>
</dbReference>
<evidence type="ECO:0000259" key="2">
    <source>
        <dbReference type="Pfam" id="PF04909"/>
    </source>
</evidence>
<proteinExistence type="predicted"/>